<evidence type="ECO:0000256" key="1">
    <source>
        <dbReference type="ARBA" id="ARBA00022448"/>
    </source>
</evidence>
<dbReference type="PANTHER" id="PTHR30612">
    <property type="entry name" value="SECA INNER MEMBRANE COMPONENT OF SEC PROTEIN SECRETION SYSTEM"/>
    <property type="match status" value="1"/>
</dbReference>
<keyword evidence="7" id="KW-0811">Translocation</keyword>
<organism evidence="12">
    <name type="scientific">Candidatus Berkiella cookevillensis</name>
    <dbReference type="NCBI Taxonomy" id="437022"/>
    <lineage>
        <taxon>Bacteria</taxon>
        <taxon>Pseudomonadati</taxon>
        <taxon>Pseudomonadota</taxon>
        <taxon>Gammaproteobacteria</taxon>
        <taxon>Candidatus Berkiellales</taxon>
        <taxon>Candidatus Berkiellaceae</taxon>
        <taxon>Candidatus Berkiella</taxon>
    </lineage>
</organism>
<keyword evidence="9" id="KW-0175">Coiled coil</keyword>
<keyword evidence="4" id="KW-0067">ATP-binding</keyword>
<evidence type="ECO:0000313" key="14">
    <source>
        <dbReference type="Proteomes" id="UP000051494"/>
    </source>
</evidence>
<dbReference type="InterPro" id="IPR014018">
    <property type="entry name" value="SecA_motor_DEAD"/>
</dbReference>
<dbReference type="EMBL" id="LKHV02000001">
    <property type="protein sequence ID" value="MCS5709067.1"/>
    <property type="molecule type" value="Genomic_DNA"/>
</dbReference>
<evidence type="ECO:0000256" key="6">
    <source>
        <dbReference type="ARBA" id="ARBA00022967"/>
    </source>
</evidence>
<dbReference type="Pfam" id="PF21090">
    <property type="entry name" value="P-loop_SecA"/>
    <property type="match status" value="1"/>
</dbReference>
<keyword evidence="3" id="KW-0547">Nucleotide-binding</keyword>
<dbReference type="EMBL" id="LKHV01000011">
    <property type="protein sequence ID" value="KRG17826.1"/>
    <property type="molecule type" value="Genomic_DNA"/>
</dbReference>
<protein>
    <submittedName>
        <fullName evidence="12">Preprotein translocase subunit SecA</fullName>
    </submittedName>
</protein>
<reference evidence="12" key="1">
    <citation type="submission" date="2015-09" db="EMBL/GenBank/DDBJ databases">
        <title>Draft Genome Sequences of Two Novel Amoeba-resistant Intranuclear Bacteria, Candidatus Berkiella cookevillensis and Candidatus Berkiella aquae.</title>
        <authorList>
            <person name="Mehari Y.T."/>
            <person name="Arivett B.A."/>
            <person name="Farone A.L."/>
            <person name="Gunderson J.H."/>
            <person name="Farone M.B."/>
        </authorList>
    </citation>
    <scope>NUCLEOTIDE SEQUENCE [LARGE SCALE GENOMIC DNA]</scope>
    <source>
        <strain evidence="12">CC99</strain>
    </source>
</reference>
<feature type="compositionally biased region" description="Basic and acidic residues" evidence="10">
    <location>
        <begin position="2346"/>
        <end position="2365"/>
    </location>
</feature>
<feature type="domain" description="SecA family profile" evidence="11">
    <location>
        <begin position="1797"/>
        <end position="2439"/>
    </location>
</feature>
<dbReference type="Gene3D" id="3.40.50.300">
    <property type="entry name" value="P-loop containing nucleotide triphosphate hydrolases"/>
    <property type="match status" value="2"/>
</dbReference>
<keyword evidence="14" id="KW-1185">Reference proteome</keyword>
<reference evidence="13" key="3">
    <citation type="submission" date="2021-06" db="EMBL/GenBank/DDBJ databases">
        <title>Genomic Description and Analysis of Intracellular Bacteria, Candidatus Berkiella cookevillensis and Candidatus Berkiella aquae.</title>
        <authorList>
            <person name="Kidane D.T."/>
            <person name="Mehari Y.T."/>
            <person name="Rice F.C."/>
            <person name="Arivett B.A."/>
            <person name="Farone A.L."/>
            <person name="Berk S.G."/>
            <person name="Farone M.B."/>
        </authorList>
    </citation>
    <scope>NUCLEOTIDE SEQUENCE</scope>
    <source>
        <strain evidence="13">CC99</strain>
    </source>
</reference>
<evidence type="ECO:0000256" key="4">
    <source>
        <dbReference type="ARBA" id="ARBA00022840"/>
    </source>
</evidence>
<feature type="coiled-coil region" evidence="9">
    <location>
        <begin position="515"/>
        <end position="569"/>
    </location>
</feature>
<evidence type="ECO:0000313" key="13">
    <source>
        <dbReference type="EMBL" id="MCS5709067.1"/>
    </source>
</evidence>
<dbReference type="GO" id="GO:0017038">
    <property type="term" value="P:protein import"/>
    <property type="evidence" value="ECO:0007669"/>
    <property type="project" value="InterPro"/>
</dbReference>
<keyword evidence="8" id="KW-0472">Membrane</keyword>
<comment type="caution">
    <text evidence="12">The sequence shown here is derived from an EMBL/GenBank/DDBJ whole genome shotgun (WGS) entry which is preliminary data.</text>
</comment>
<evidence type="ECO:0000256" key="7">
    <source>
        <dbReference type="ARBA" id="ARBA00023010"/>
    </source>
</evidence>
<dbReference type="OrthoDB" id="5630239at2"/>
<dbReference type="GO" id="GO:0016020">
    <property type="term" value="C:membrane"/>
    <property type="evidence" value="ECO:0007669"/>
    <property type="project" value="InterPro"/>
</dbReference>
<accession>A0A0Q9YJG9</accession>
<name>A0A0Q9YJG9_9GAMM</name>
<dbReference type="SUPFAM" id="SSF52540">
    <property type="entry name" value="P-loop containing nucleoside triphosphate hydrolases"/>
    <property type="match status" value="2"/>
</dbReference>
<keyword evidence="2" id="KW-1003">Cell membrane</keyword>
<gene>
    <name evidence="13" type="ORF">CC99x_009140</name>
    <name evidence="12" type="ORF">CC99x_01949</name>
</gene>
<keyword evidence="6" id="KW-1278">Translocase</keyword>
<evidence type="ECO:0000256" key="3">
    <source>
        <dbReference type="ARBA" id="ARBA00022741"/>
    </source>
</evidence>
<dbReference type="PROSITE" id="PS51196">
    <property type="entry name" value="SECA_MOTOR_DEAD"/>
    <property type="match status" value="1"/>
</dbReference>
<evidence type="ECO:0000256" key="9">
    <source>
        <dbReference type="SAM" id="Coils"/>
    </source>
</evidence>
<proteinExistence type="predicted"/>
<evidence type="ECO:0000259" key="11">
    <source>
        <dbReference type="PROSITE" id="PS51196"/>
    </source>
</evidence>
<dbReference type="GO" id="GO:0005524">
    <property type="term" value="F:ATP binding"/>
    <property type="evidence" value="ECO:0007669"/>
    <property type="project" value="UniProtKB-KW"/>
</dbReference>
<dbReference type="InterPro" id="IPR027417">
    <property type="entry name" value="P-loop_NTPase"/>
</dbReference>
<feature type="region of interest" description="Disordered" evidence="10">
    <location>
        <begin position="3113"/>
        <end position="3136"/>
    </location>
</feature>
<dbReference type="Pfam" id="PF07517">
    <property type="entry name" value="SecA_DEAD"/>
    <property type="match status" value="1"/>
</dbReference>
<sequence>MSHPAQPLFTLLESIDENAPDDLIRFAKENRVFQLYIQENLLKSHINRLRVKQGKEPKETMEIGADDAMPFRIGLISDYLSKIDKNKADELCKKMINVGENFFQLLDKQPKKNKDGVILWGEEHNFLTSVEGAFSIAASFADFKIPEGDQDLGDVAETLAIVSSVENPLEESELNDALQGDAVISEPQKRLYPLKEVDVADIEEIDLSSLSRDDLLQKLKSLQELKTEKIAIKFPSDLTDAQLQDILNTIDKNTYLTNIILIGNLFEPQAKSIIDIQNRNKLIAYYDIEREGMDEPWKSLMDVHFKDYNASGRYDIIKNYRNNDFVTAATELGTTWHKHLFEYFSDNKAQLEMMGFPYNRFSPGLNSDAPYDMLAQAVMFNEYASRPNAYLPFSEISIQATSFDTSTAGLKKFHDEIVSFFSQAARHNVKMIGIGYVGREQKEFEDSIHPLLVKLLEAAKEGKITTQLNFGTMRSLRDEDNIIFLQLENQIQKNIRTKNQQLRRGHFDQDRQPNIEKEQLQKELKKENIRACKRNAASALENIGVEIQMQQQQQQQQQEQQQVQMQAQRDQMLEDLMKRKGKGGNIPVVDSKGFLDFKKFSELYEQNPKYTRNAYASNKAYSQISRVWSNIVGDGGYIKGMRSISGEEGFPPIISGISKSIADLIVTYPQLFVQGLNLNDLPPGFILKQDKDNEKNYLLDYDSAVAKLLSANPDKQSDMHTKILPLLSSGKPSWSGDENQYSAWVDNPLTSEDFKGLVGLGDKKIFQKGTEEEKLSLILKLIKNENLDLGIKIEADYKYLLSLFKEEGALISLSNIVYVEGAQGVKILLDKLDDMRLKLGDDATASFIKNFIAANPKESINLIENAGLEGIDKLKDFSAGEYAWWISLNDQEFSYNNDIHFLDQLDAFLEFKEKLKAIDPNIKMESPCPLDDVKNMKVALSRVIDIVSNALDPQEQFYHLNGLKLGNYDAYHASREGGYYFVSKEMVLDVERLDLIISDDDKNRNLYEVKLEDFSKINNASAKLDDYKVHYFRLLGQQIYLDSYQKYVDLIEKLDFFSQQYTSSLGAKEAVVLGLDSWEIGKPDSIPKVALGLIALATTHKNAMGTIKPEMVDQIFKAFEKIEALDLKELKKIESALLSYCSPENTQIAIPVGYQLPALIQFHAELGPKHEWNKNPANIKLISESFFKIIDTKYRGSEKFNNTVSEPLSAKNLVEVIEAISQSEVLNKDENKVLKDSVFKLFAAMSKDTFNEENLNKLISSIETKAQNPEDMKKIQIMMDILTGIDPNHAKTTALPNVSQYHAVVIAILEDKTLTSYSDIFKAITKSTGFEGCHFSNTNIPAFDPDAAKKMISENKAEIKEALEGLGMTLEDSDFDDPVVLLNKIKSVADRIPFLSAVLGKFKNAIVTEHYAAVNEYAKSKLVTIGESDQTIKALSSVFENQLYTKDVEKSSNVEELLATLQGIESRTKNINALVDVLARVKSKSPADYTKIVDTLKSGHGISEIPITHLTAIIDKLSRAHRKEFPHEILESIANNNSVKQGLIQGWDDVVEQKLNDLLRNTDLAFFQTSKAVNLILNLIGQKAHKNEIDKFNKILSESPNVRTGLVDCLDKILNDKHFERFDLVRDKRLISSIHSVLEILGSQSNAEQLKNIFSKQLTASPSVLLTALPILNDISGEHKNDTVSSLVTILSRLQPEDNNENDVTQLLAFLKDQDASFLHQLSKFDEDLGFPSSIIILETIKDGKSIDDLISSRMKEISEKRDKLLGEQFNDLEVHRVLEGMVDLSKNDRIMYEQRKKLQEQFYFINAIGHTHTIKTDLSNPDSPNKIIKDMSRQELLSLLQQHKDRFRNPQASDKEKTESQLIYLALLRESMYRTTGRVPYSTQVLSVLNAINKGSNNISEIQTGQGKSLMSALYACMLELDGQAVDVCTSNLQLAKESLDENKKFYDYIGVKVGVIDSSSPLEDYNLSGINYSDVAQLALFRAKMQIEAGKEPEKASLVLDEADYTLLDDTTQYRYAVSLDDVGDPSFNPYGWVYELVNQFIETSNFNDPQASIKDDINNLRAYLIEHATGPQKNLAKDPNQITDKQLDIWIDSSVAARELYKQRDKRWTLTEEEEYGKKISVARLIVNDRVSPDAQWSNGVQQMIHARINASDPDIKDVKKPKCNIDPEKQAVASTTSKNFIDYYNQKGGHIYGMTGTIGSSDEIKEHRQKFGFALTSIPAHQGQRRIDRKPIMVDTDAAHQEKIFAEILKKIRANEKMPILIICKDAPTSKALAEYIEAELSKQQKHYPLTLQLFNGVDKKKIDYTASGSNISALGDESKIRDLAGKQGTITISTPMMGRGTDFKPEKLKKGKRKDGEDESWIKHPDGLFVMQTYVDSDRTSRQIVGRSGRQGWFGESMTIVSKEALARDFELVGQRNKTIQDVDSGIEEIRSVKNLSAKERRLLSEGYGDMRNDFFAKVIQLLDRVPSYNEEQDFAYQQELGKDEKDRDLEQFDMRSSADIRKSILKQWEVFLNDLDLEWKKILSEQDKPDLEHSLDLLSKNALSKWDKMIQPYQAIALKDGVEVFKLKISSDEMAEMIKEIIASRNKEMKLTLPDSHKALPREVNIHKVVCDTSTTPSLDVLKFAHDKELDLCLDKLQAIVKHNKNIEIRFPRDWNLLQPAAKFKFLHESTQSILSSPNKVEGFQSLLEVRALERDVKSISVWMSGFPELKSFSEENKMVQFLADINERAMLSKRSPEKLIEHDRDMLAREQQGLYLGKVFSTYLNTRDITLFERVKPDILADVSDYKKMHFISRVKRTEASKLYDAIEKAKNFNELLTLVVDARKSVATTEKKTDLSGRFFIQTDKILERLIANATSKNIETVKARAIDDVFTVLSTIESQTKNPNIIQLMTVIKNNEDSKTDLSKLNYFLVLTRNALSNEPKLAKMINNKINQVIRLQEKEKMISSIKMPVIAQQESAISLSSIPVESIQKPAWEPGVIRAAPLQHTHSLSYKPLMLSNNQMKKEQSEQDPTLSVVLEPVQTVYQRCAEQFQQALKELESGRLPNFCQADVPLRVARQACIDIIQKISALEKAGKVEPTAIRMVAFDVGAGRVLRKENPLSELRTKLEGMENTSTSKFKPGKNPAAGA</sequence>
<dbReference type="GO" id="GO:0006605">
    <property type="term" value="P:protein targeting"/>
    <property type="evidence" value="ECO:0007669"/>
    <property type="project" value="InterPro"/>
</dbReference>
<evidence type="ECO:0000313" key="12">
    <source>
        <dbReference type="EMBL" id="KRG17826.1"/>
    </source>
</evidence>
<evidence type="ECO:0000256" key="5">
    <source>
        <dbReference type="ARBA" id="ARBA00022927"/>
    </source>
</evidence>
<keyword evidence="1" id="KW-0813">Transport</keyword>
<dbReference type="STRING" id="437022.CC99x_01949"/>
<dbReference type="RefSeq" id="WP_057625059.1">
    <property type="nucleotide sequence ID" value="NZ_LKHV02000001.1"/>
</dbReference>
<reference evidence="13" key="2">
    <citation type="journal article" date="2016" name="Genome Announc.">
        <title>Draft Genome Sequences of Two Novel Amoeba-Resistant Intranuclear Bacteria, 'Candidatus Berkiella cookevillensis' and 'Candidatus Berkiella aquae'.</title>
        <authorList>
            <person name="Mehari Y.T."/>
            <person name="Arivett B.A."/>
            <person name="Farone A.L."/>
            <person name="Gunderson J.H."/>
            <person name="Farone M.B."/>
        </authorList>
    </citation>
    <scope>NUCLEOTIDE SEQUENCE</scope>
    <source>
        <strain evidence="13">CC99</strain>
    </source>
</reference>
<dbReference type="GO" id="GO:0006886">
    <property type="term" value="P:intracellular protein transport"/>
    <property type="evidence" value="ECO:0007669"/>
    <property type="project" value="InterPro"/>
</dbReference>
<evidence type="ECO:0000256" key="2">
    <source>
        <dbReference type="ARBA" id="ARBA00022475"/>
    </source>
</evidence>
<feature type="region of interest" description="Disordered" evidence="10">
    <location>
        <begin position="2339"/>
        <end position="2365"/>
    </location>
</feature>
<dbReference type="InterPro" id="IPR044722">
    <property type="entry name" value="SecA_SF2_C"/>
</dbReference>
<dbReference type="InterPro" id="IPR000185">
    <property type="entry name" value="SecA"/>
</dbReference>
<keyword evidence="5" id="KW-0653">Protein transport</keyword>
<dbReference type="Gene3D" id="3.90.1440.10">
    <property type="entry name" value="SecA, preprotein cross-linking domain"/>
    <property type="match status" value="1"/>
</dbReference>
<dbReference type="PANTHER" id="PTHR30612:SF0">
    <property type="entry name" value="CHLOROPLAST PROTEIN-TRANSPORTING ATPASE"/>
    <property type="match status" value="1"/>
</dbReference>
<dbReference type="Proteomes" id="UP000051494">
    <property type="component" value="Unassembled WGS sequence"/>
</dbReference>
<evidence type="ECO:0000256" key="10">
    <source>
        <dbReference type="SAM" id="MobiDB-lite"/>
    </source>
</evidence>
<evidence type="ECO:0000256" key="8">
    <source>
        <dbReference type="ARBA" id="ARBA00023136"/>
    </source>
</evidence>
<dbReference type="InterPro" id="IPR011115">
    <property type="entry name" value="SecA_DEAD"/>
</dbReference>
<dbReference type="SMART" id="SM00957">
    <property type="entry name" value="SecA_DEAD"/>
    <property type="match status" value="1"/>
</dbReference>